<name>A0ABT6FIK0_9BACT</name>
<reference evidence="1 2" key="1">
    <citation type="submission" date="2023-03" db="EMBL/GenBank/DDBJ databases">
        <title>Paludisphaera mucosa sp. nov. a novel planctomycete from northern fen.</title>
        <authorList>
            <person name="Ivanova A."/>
        </authorList>
    </citation>
    <scope>NUCLEOTIDE SEQUENCE [LARGE SCALE GENOMIC DNA]</scope>
    <source>
        <strain evidence="1 2">Pla2</strain>
    </source>
</reference>
<sequence>MRSLTPVAIVCVVLLGYQAARSQQQPAAAPAHDSAAKVAASTYEHLATAIIEIEATEDELVKSVLIGYQSAAQGHLKAAAQDAAGRVGHLEAAAAEITNIANEGDKQIQAVRQRLAKAGHTHNTDVETKTDYIWVTNREKKGLLDLASKVGRAGAGATAAELDALGVELAKAVEAAIAPE</sequence>
<evidence type="ECO:0000313" key="2">
    <source>
        <dbReference type="Proteomes" id="UP001216907"/>
    </source>
</evidence>
<protein>
    <recommendedName>
        <fullName evidence="3">DUF4142 domain-containing protein</fullName>
    </recommendedName>
</protein>
<accession>A0ABT6FIK0</accession>
<dbReference type="EMBL" id="JARRAG010000002">
    <property type="protein sequence ID" value="MDG3007225.1"/>
    <property type="molecule type" value="Genomic_DNA"/>
</dbReference>
<evidence type="ECO:0000313" key="1">
    <source>
        <dbReference type="EMBL" id="MDG3007225.1"/>
    </source>
</evidence>
<comment type="caution">
    <text evidence="1">The sequence shown here is derived from an EMBL/GenBank/DDBJ whole genome shotgun (WGS) entry which is preliminary data.</text>
</comment>
<gene>
    <name evidence="1" type="ORF">PZE19_25970</name>
</gene>
<proteinExistence type="predicted"/>
<dbReference type="Proteomes" id="UP001216907">
    <property type="component" value="Unassembled WGS sequence"/>
</dbReference>
<organism evidence="1 2">
    <name type="scientific">Paludisphaera mucosa</name>
    <dbReference type="NCBI Taxonomy" id="3030827"/>
    <lineage>
        <taxon>Bacteria</taxon>
        <taxon>Pseudomonadati</taxon>
        <taxon>Planctomycetota</taxon>
        <taxon>Planctomycetia</taxon>
        <taxon>Isosphaerales</taxon>
        <taxon>Isosphaeraceae</taxon>
        <taxon>Paludisphaera</taxon>
    </lineage>
</organism>
<evidence type="ECO:0008006" key="3">
    <source>
        <dbReference type="Google" id="ProtNLM"/>
    </source>
</evidence>
<keyword evidence="2" id="KW-1185">Reference proteome</keyword>
<dbReference type="RefSeq" id="WP_277863511.1">
    <property type="nucleotide sequence ID" value="NZ_JARRAG010000002.1"/>
</dbReference>